<dbReference type="InterPro" id="IPR000715">
    <property type="entry name" value="Glycosyl_transferase_4"/>
</dbReference>
<evidence type="ECO:0008006" key="11">
    <source>
        <dbReference type="Google" id="ProtNLM"/>
    </source>
</evidence>
<dbReference type="GO" id="GO:0009103">
    <property type="term" value="P:lipopolysaccharide biosynthetic process"/>
    <property type="evidence" value="ECO:0007669"/>
    <property type="project" value="TreeGrafter"/>
</dbReference>
<feature type="transmembrane region" description="Helical" evidence="8">
    <location>
        <begin position="290"/>
        <end position="309"/>
    </location>
</feature>
<feature type="transmembrane region" description="Helical" evidence="8">
    <location>
        <begin position="49"/>
        <end position="72"/>
    </location>
</feature>
<keyword evidence="6 8" id="KW-0472">Membrane</keyword>
<feature type="transmembrane region" description="Helical" evidence="8">
    <location>
        <begin position="233"/>
        <end position="251"/>
    </location>
</feature>
<proteinExistence type="predicted"/>
<feature type="binding site" evidence="7">
    <location>
        <position position="285"/>
    </location>
    <ligand>
        <name>Mg(2+)</name>
        <dbReference type="ChEBI" id="CHEBI:18420"/>
    </ligand>
</feature>
<comment type="cofactor">
    <cofactor evidence="7">
        <name>Mg(2+)</name>
        <dbReference type="ChEBI" id="CHEBI:18420"/>
    </cofactor>
</comment>
<dbReference type="PANTHER" id="PTHR22926:SF3">
    <property type="entry name" value="UNDECAPRENYL-PHOSPHATE ALPHA-N-ACETYLGLUCOSAMINYL 1-PHOSPHATE TRANSFERASE"/>
    <property type="match status" value="1"/>
</dbReference>
<dbReference type="GO" id="GO:0005886">
    <property type="term" value="C:plasma membrane"/>
    <property type="evidence" value="ECO:0007669"/>
    <property type="project" value="UniProtKB-SubCell"/>
</dbReference>
<feature type="transmembrane region" description="Helical" evidence="8">
    <location>
        <begin position="315"/>
        <end position="336"/>
    </location>
</feature>
<evidence type="ECO:0000256" key="5">
    <source>
        <dbReference type="ARBA" id="ARBA00022989"/>
    </source>
</evidence>
<dbReference type="GO" id="GO:0016780">
    <property type="term" value="F:phosphotransferase activity, for other substituted phosphate groups"/>
    <property type="evidence" value="ECO:0007669"/>
    <property type="project" value="InterPro"/>
</dbReference>
<keyword evidence="4 8" id="KW-0812">Transmembrane</keyword>
<gene>
    <name evidence="9" type="ORF">ABS10_05960</name>
</gene>
<evidence type="ECO:0000313" key="9">
    <source>
        <dbReference type="EMBL" id="KRO95001.1"/>
    </source>
</evidence>
<keyword evidence="7" id="KW-0479">Metal-binding</keyword>
<dbReference type="AlphaFoldDB" id="A0A0R2U623"/>
<keyword evidence="7" id="KW-0460">Magnesium</keyword>
<feature type="transmembrane region" description="Helical" evidence="8">
    <location>
        <begin position="370"/>
        <end position="392"/>
    </location>
</feature>
<accession>A0A0R2U623</accession>
<evidence type="ECO:0000256" key="8">
    <source>
        <dbReference type="SAM" id="Phobius"/>
    </source>
</evidence>
<evidence type="ECO:0000256" key="1">
    <source>
        <dbReference type="ARBA" id="ARBA00004651"/>
    </source>
</evidence>
<dbReference type="PANTHER" id="PTHR22926">
    <property type="entry name" value="PHOSPHO-N-ACETYLMURAMOYL-PENTAPEPTIDE-TRANSFERASE"/>
    <property type="match status" value="1"/>
</dbReference>
<protein>
    <recommendedName>
        <fullName evidence="11">Glycosyl transferase</fullName>
    </recommendedName>
</protein>
<comment type="caution">
    <text evidence="9">The sequence shown here is derived from an EMBL/GenBank/DDBJ whole genome shotgun (WGS) entry which is preliminary data.</text>
</comment>
<keyword evidence="3" id="KW-0808">Transferase</keyword>
<evidence type="ECO:0000256" key="2">
    <source>
        <dbReference type="ARBA" id="ARBA00022475"/>
    </source>
</evidence>
<name>A0A0R2U623_9GAMM</name>
<dbReference type="CDD" id="cd06853">
    <property type="entry name" value="GT_WecA_like"/>
    <property type="match status" value="1"/>
</dbReference>
<dbReference type="EMBL" id="LICS01000058">
    <property type="protein sequence ID" value="KRO95001.1"/>
    <property type="molecule type" value="Genomic_DNA"/>
</dbReference>
<sequence length="477" mass="52019">MLFSIAVTLLFLSFFAAVVFTGLLRNIAKQRNWLIDIPNKSRKFHFRPTPLVGGIAIHLSMLLSTLFLLFLVDYKYDFKVVGFDWLKSSPDSQFVEKSYSQKLSVINNDSSQGAESYRINLTTQDTPLDEPPLYDVRIGSSEDSQFQITQINKNVFQVLLSDGTSKSFQLTDAGVLEVDPLGQPLGQVINVKHAKGSLYSFSSFTTAFILIAILLQAFTLIDDAVGMRPVKRLLGQSIAVLAVIILGNTFIDSLQISILGTSLQLGPWGIPFTIFAVVGVINAFNMIDGINGLCAGFALIAMGALQVASGFHVSNYSLIIAAGSIIGFLSYNLGLLGTQRRVFLGDNGSTFLGFLVAWTCINYSQGESSLIMPVTCLWIVAIPLLDCVGVMFQRATQGVAPFNAGRDHIHHKLQDYFGSSWQTLIFLCSLGMLLASIGIVIEKTTQSSEISLLIFLGVAACYFIASNRLIKKTAADV</sequence>
<keyword evidence="2" id="KW-1003">Cell membrane</keyword>
<feature type="transmembrane region" description="Helical" evidence="8">
    <location>
        <begin position="421"/>
        <end position="441"/>
    </location>
</feature>
<reference evidence="9 10" key="1">
    <citation type="submission" date="2015-10" db="EMBL/GenBank/DDBJ databases">
        <title>Metagenome-Assembled Genomes uncover a global brackish microbiome.</title>
        <authorList>
            <person name="Hugerth L.W."/>
            <person name="Larsson J."/>
            <person name="Alneberg J."/>
            <person name="Lindh M.V."/>
            <person name="Legrand C."/>
            <person name="Pinhassi J."/>
            <person name="Andersson A.F."/>
        </authorList>
    </citation>
    <scope>NUCLEOTIDE SEQUENCE [LARGE SCALE GENOMIC DNA]</scope>
    <source>
        <strain evidence="9">BACL1 MAG-120820-bin45</strain>
    </source>
</reference>
<evidence type="ECO:0000256" key="6">
    <source>
        <dbReference type="ARBA" id="ARBA00023136"/>
    </source>
</evidence>
<dbReference type="GO" id="GO:0071555">
    <property type="term" value="P:cell wall organization"/>
    <property type="evidence" value="ECO:0007669"/>
    <property type="project" value="TreeGrafter"/>
</dbReference>
<keyword evidence="5 8" id="KW-1133">Transmembrane helix</keyword>
<dbReference type="GO" id="GO:0044038">
    <property type="term" value="P:cell wall macromolecule biosynthetic process"/>
    <property type="evidence" value="ECO:0007669"/>
    <property type="project" value="TreeGrafter"/>
</dbReference>
<evidence type="ECO:0000256" key="4">
    <source>
        <dbReference type="ARBA" id="ARBA00022692"/>
    </source>
</evidence>
<feature type="transmembrane region" description="Helical" evidence="8">
    <location>
        <begin position="6"/>
        <end position="28"/>
    </location>
</feature>
<dbReference type="GO" id="GO:0046872">
    <property type="term" value="F:metal ion binding"/>
    <property type="evidence" value="ECO:0007669"/>
    <property type="project" value="UniProtKB-KW"/>
</dbReference>
<dbReference type="Pfam" id="PF00953">
    <property type="entry name" value="Glycos_transf_4"/>
    <property type="match status" value="1"/>
</dbReference>
<feature type="binding site" evidence="7">
    <location>
        <position position="346"/>
    </location>
    <ligand>
        <name>Mg(2+)</name>
        <dbReference type="ChEBI" id="CHEBI:18420"/>
    </ligand>
</feature>
<feature type="transmembrane region" description="Helical" evidence="8">
    <location>
        <begin position="263"/>
        <end position="283"/>
    </location>
</feature>
<evidence type="ECO:0000256" key="3">
    <source>
        <dbReference type="ARBA" id="ARBA00022679"/>
    </source>
</evidence>
<evidence type="ECO:0000313" key="10">
    <source>
        <dbReference type="Proteomes" id="UP000051027"/>
    </source>
</evidence>
<dbReference type="Proteomes" id="UP000051027">
    <property type="component" value="Unassembled WGS sequence"/>
</dbReference>
<feature type="transmembrane region" description="Helical" evidence="8">
    <location>
        <begin position="198"/>
        <end position="221"/>
    </location>
</feature>
<organism evidence="9 10">
    <name type="scientific">SAR86 cluster bacterium BACL1 MAG-120820-bin45</name>
    <dbReference type="NCBI Taxonomy" id="1655612"/>
    <lineage>
        <taxon>Bacteria</taxon>
        <taxon>Pseudomonadati</taxon>
        <taxon>Pseudomonadota</taxon>
        <taxon>Gammaproteobacteria</taxon>
        <taxon>SAR86 cluster</taxon>
    </lineage>
</organism>
<comment type="subcellular location">
    <subcellularLocation>
        <location evidence="1">Cell membrane</location>
        <topology evidence="1">Multi-pass membrane protein</topology>
    </subcellularLocation>
</comment>
<dbReference type="STRING" id="1655612.ABS10_05960"/>
<feature type="transmembrane region" description="Helical" evidence="8">
    <location>
        <begin position="447"/>
        <end position="465"/>
    </location>
</feature>
<evidence type="ECO:0000256" key="7">
    <source>
        <dbReference type="PIRSR" id="PIRSR600715-1"/>
    </source>
</evidence>
<feature type="transmembrane region" description="Helical" evidence="8">
    <location>
        <begin position="343"/>
        <end position="364"/>
    </location>
</feature>